<dbReference type="EMBL" id="JAHRIQ010069635">
    <property type="protein sequence ID" value="MEQ2243001.1"/>
    <property type="molecule type" value="Genomic_DNA"/>
</dbReference>
<gene>
    <name evidence="1" type="ORF">ILYODFUR_002570</name>
</gene>
<protein>
    <submittedName>
        <fullName evidence="1">Uncharacterized protein</fullName>
    </submittedName>
</protein>
<sequence>MDLILIDFTALQIQELLRETAPLLLLSLSGFQFLCDVPLLLNLPKPSKRSCFEVFLFSNAAHAWPRCLILFFRVSICGSSEGPIISLCIKALASTAAVDSEILVKHSETIRGQSPD</sequence>
<comment type="caution">
    <text evidence="1">The sequence shown here is derived from an EMBL/GenBank/DDBJ whole genome shotgun (WGS) entry which is preliminary data.</text>
</comment>
<keyword evidence="2" id="KW-1185">Reference proteome</keyword>
<evidence type="ECO:0000313" key="1">
    <source>
        <dbReference type="EMBL" id="MEQ2243001.1"/>
    </source>
</evidence>
<reference evidence="1 2" key="1">
    <citation type="submission" date="2021-06" db="EMBL/GenBank/DDBJ databases">
        <authorList>
            <person name="Palmer J.M."/>
        </authorList>
    </citation>
    <scope>NUCLEOTIDE SEQUENCE [LARGE SCALE GENOMIC DNA]</scope>
    <source>
        <strain evidence="2">if_2019</strain>
        <tissue evidence="1">Muscle</tissue>
    </source>
</reference>
<organism evidence="1 2">
    <name type="scientific">Ilyodon furcidens</name>
    <name type="common">goldbreast splitfin</name>
    <dbReference type="NCBI Taxonomy" id="33524"/>
    <lineage>
        <taxon>Eukaryota</taxon>
        <taxon>Metazoa</taxon>
        <taxon>Chordata</taxon>
        <taxon>Craniata</taxon>
        <taxon>Vertebrata</taxon>
        <taxon>Euteleostomi</taxon>
        <taxon>Actinopterygii</taxon>
        <taxon>Neopterygii</taxon>
        <taxon>Teleostei</taxon>
        <taxon>Neoteleostei</taxon>
        <taxon>Acanthomorphata</taxon>
        <taxon>Ovalentaria</taxon>
        <taxon>Atherinomorphae</taxon>
        <taxon>Cyprinodontiformes</taxon>
        <taxon>Goodeidae</taxon>
        <taxon>Ilyodon</taxon>
    </lineage>
</organism>
<dbReference type="Proteomes" id="UP001482620">
    <property type="component" value="Unassembled WGS sequence"/>
</dbReference>
<accession>A0ABV0UD69</accession>
<evidence type="ECO:0000313" key="2">
    <source>
        <dbReference type="Proteomes" id="UP001482620"/>
    </source>
</evidence>
<name>A0ABV0UD69_9TELE</name>
<proteinExistence type="predicted"/>